<organism evidence="1 2">
    <name type="scientific">Angustibacter luteus</name>
    <dbReference type="NCBI Taxonomy" id="658456"/>
    <lineage>
        <taxon>Bacteria</taxon>
        <taxon>Bacillati</taxon>
        <taxon>Actinomycetota</taxon>
        <taxon>Actinomycetes</taxon>
        <taxon>Kineosporiales</taxon>
        <taxon>Kineosporiaceae</taxon>
    </lineage>
</organism>
<comment type="caution">
    <text evidence="1">The sequence shown here is derived from an EMBL/GenBank/DDBJ whole genome shotgun (WGS) entry which is preliminary data.</text>
</comment>
<evidence type="ECO:0000313" key="1">
    <source>
        <dbReference type="EMBL" id="MFC6007736.1"/>
    </source>
</evidence>
<dbReference type="EMBL" id="JBHSRD010000004">
    <property type="protein sequence ID" value="MFC6007736.1"/>
    <property type="molecule type" value="Genomic_DNA"/>
</dbReference>
<protein>
    <submittedName>
        <fullName evidence="1">Uncharacterized protein</fullName>
    </submittedName>
</protein>
<gene>
    <name evidence="1" type="ORF">ACFQDO_11405</name>
</gene>
<keyword evidence="2" id="KW-1185">Reference proteome</keyword>
<sequence length="59" mass="6751">MSEGDRRTIEQLSSERNQVRWALEATRQTITSVLALPENQVGEQARALLQTQLDDLNRL</sequence>
<proteinExistence type="predicted"/>
<accession>A0ABW1JEE7</accession>
<dbReference type="Proteomes" id="UP001596189">
    <property type="component" value="Unassembled WGS sequence"/>
</dbReference>
<evidence type="ECO:0000313" key="2">
    <source>
        <dbReference type="Proteomes" id="UP001596189"/>
    </source>
</evidence>
<dbReference type="RefSeq" id="WP_345715587.1">
    <property type="nucleotide sequence ID" value="NZ_BAABFP010000002.1"/>
</dbReference>
<reference evidence="2" key="1">
    <citation type="journal article" date="2019" name="Int. J. Syst. Evol. Microbiol.">
        <title>The Global Catalogue of Microorganisms (GCM) 10K type strain sequencing project: providing services to taxonomists for standard genome sequencing and annotation.</title>
        <authorList>
            <consortium name="The Broad Institute Genomics Platform"/>
            <consortium name="The Broad Institute Genome Sequencing Center for Infectious Disease"/>
            <person name="Wu L."/>
            <person name="Ma J."/>
        </authorList>
    </citation>
    <scope>NUCLEOTIDE SEQUENCE [LARGE SCALE GENOMIC DNA]</scope>
    <source>
        <strain evidence="2">KACC 14249</strain>
    </source>
</reference>
<name>A0ABW1JEE7_9ACTN</name>